<feature type="chain" id="PRO_5030099220" evidence="1">
    <location>
        <begin position="26"/>
        <end position="228"/>
    </location>
</feature>
<evidence type="ECO:0000313" key="3">
    <source>
        <dbReference type="Proteomes" id="UP000294599"/>
    </source>
</evidence>
<keyword evidence="1" id="KW-0732">Signal</keyword>
<dbReference type="AlphaFoldDB" id="A0A4R3L239"/>
<dbReference type="RefSeq" id="WP_123521426.1">
    <property type="nucleotide sequence ID" value="NZ_JBHLWF010000076.1"/>
</dbReference>
<gene>
    <name evidence="2" type="ORF">EDC25_1336</name>
</gene>
<evidence type="ECO:0000256" key="1">
    <source>
        <dbReference type="SAM" id="SignalP"/>
    </source>
</evidence>
<protein>
    <submittedName>
        <fullName evidence="2">CSLREA domain-containing protein</fullName>
    </submittedName>
</protein>
<evidence type="ECO:0000313" key="2">
    <source>
        <dbReference type="EMBL" id="TCS92619.1"/>
    </source>
</evidence>
<keyword evidence="3" id="KW-1185">Reference proteome</keyword>
<accession>A0A4R3L239</accession>
<reference evidence="2 3" key="1">
    <citation type="submission" date="2019-03" db="EMBL/GenBank/DDBJ databases">
        <title>Genomic Encyclopedia of Type Strains, Phase IV (KMG-IV): sequencing the most valuable type-strain genomes for metagenomic binning, comparative biology and taxonomic classification.</title>
        <authorList>
            <person name="Goeker M."/>
        </authorList>
    </citation>
    <scope>NUCLEOTIDE SEQUENCE [LARGE SCALE GENOMIC DNA]</scope>
    <source>
        <strain evidence="2 3">DSM 21944</strain>
    </source>
</reference>
<name>A0A4R3L239_9GAMM</name>
<organism evidence="2 3">
    <name type="scientific">Pseudofulvimonas gallinarii</name>
    <dbReference type="NCBI Taxonomy" id="634155"/>
    <lineage>
        <taxon>Bacteria</taxon>
        <taxon>Pseudomonadati</taxon>
        <taxon>Pseudomonadota</taxon>
        <taxon>Gammaproteobacteria</taxon>
        <taxon>Lysobacterales</taxon>
        <taxon>Rhodanobacteraceae</taxon>
        <taxon>Pseudofulvimonas</taxon>
    </lineage>
</organism>
<dbReference type="InterPro" id="IPR011050">
    <property type="entry name" value="Pectin_lyase_fold/virulence"/>
</dbReference>
<dbReference type="SUPFAM" id="SSF51126">
    <property type="entry name" value="Pectin lyase-like"/>
    <property type="match status" value="1"/>
</dbReference>
<sequence>MTPRKTHHPLIAALLALLSVPHAGAATIVVTTHADANPSVTDGECSLREALANARADSAQFPDCAPGTGDDEITFDESLFRLGNLFTVTINLVGGLSASSTSGPAHALAIRPPPPVGPYTPRVRLVASPESPHTVMSVRSTAAPFTLERINIEGGRGITGGGINLESQRATFDNVHFIGNRADGSGGGALMQRYGAGETFSPRPRRSYWSGPTSRAVAAWAAAVVFAS</sequence>
<feature type="signal peptide" evidence="1">
    <location>
        <begin position="1"/>
        <end position="25"/>
    </location>
</feature>
<comment type="caution">
    <text evidence="2">The sequence shown here is derived from an EMBL/GenBank/DDBJ whole genome shotgun (WGS) entry which is preliminary data.</text>
</comment>
<dbReference type="OrthoDB" id="6071517at2"/>
<dbReference type="EMBL" id="SMAF01000033">
    <property type="protein sequence ID" value="TCS92619.1"/>
    <property type="molecule type" value="Genomic_DNA"/>
</dbReference>
<proteinExistence type="predicted"/>
<dbReference type="Proteomes" id="UP000294599">
    <property type="component" value="Unassembled WGS sequence"/>
</dbReference>